<evidence type="ECO:0000259" key="6">
    <source>
        <dbReference type="PROSITE" id="PS00486"/>
    </source>
</evidence>
<dbReference type="Gene3D" id="3.40.50.300">
    <property type="entry name" value="P-loop containing nucleotide triphosphate hydrolases"/>
    <property type="match status" value="1"/>
</dbReference>
<sequence length="723" mass="81094">MLKVHSQGDLYTATGDSARILREILNERGEDTITLTKETFHKTIPVIIHQYKETLQEYAVVNNKEVKIREGSPGNWSDYSEYLIGETEIAKIGSVLINRGSSIEVEIACVSTIDKEAKIYKFSDNELFTSLAHLMHAQNIQEVIYTDSALSKVFTALGLAHYKIQKKGNSPIDLLERHLTINMQGYIVKECVLENVLQMDEKAADSLLSGDIRIESEINCATPQGKRLLQLFIRAPSTCKEEILRRQEIITEILEKNSMIRKDIQSAPDTFATCKSASTLSVQATIRIYRFLGAALKISKGIGNIKSLSHEQSILKDSLDYTSGLVCEIEDVIDLSAHTIKENCTEELRVLNKLKNQKEQEIYAAYTEEIERKSIPKAKLENSPVHGYCIKIPRTEENKLTTETKLTIQKSGILFTTEKIKMLNHKLASTFSQIKAEHAKILKTLTESFTVCKAWIEVLNHTVALLDVFTSLAAYASNNNLVCPIFTEKSYRVDQMYHPLLPTLYRKRLLQNCNIQEPVKNSLEINDTRVCIITGPNMGGKTTFLKTVGIISILAQIGSYVPAAYANIPIFKKLFIRIGASDNPAKGISTFMAEMMDISAILNEATEDSLVIIDELGRGTSDEDGYAIAASTIEYIARINAMTLFATHFHELAHMPGVVNKRVGCIESKDQLIMTYKIEDGYACSSYGINTARRMGFPEEVLQIAEAELQRQEKDKHDSLHTE</sequence>
<dbReference type="GeneID" id="77677177"/>
<feature type="domain" description="DNA mismatch repair proteins mutS family" evidence="6">
    <location>
        <begin position="609"/>
        <end position="625"/>
    </location>
</feature>
<dbReference type="GO" id="GO:0030983">
    <property type="term" value="F:mismatched DNA binding"/>
    <property type="evidence" value="ECO:0007669"/>
    <property type="project" value="InterPro"/>
</dbReference>
<evidence type="ECO:0000256" key="5">
    <source>
        <dbReference type="ARBA" id="ARBA00023204"/>
    </source>
</evidence>
<dbReference type="SUPFAM" id="SSF52540">
    <property type="entry name" value="P-loop containing nucleoside triphosphate hydrolases"/>
    <property type="match status" value="1"/>
</dbReference>
<reference evidence="7 8" key="1">
    <citation type="journal article" date="2014" name="Genome Announc.">
        <title>Genome Sequence of the Microsporidian Species Nematocida sp1 Strain ERTm6 (ATCC PRA-372).</title>
        <authorList>
            <person name="Bakowski M.A."/>
            <person name="Priest M."/>
            <person name="Young S."/>
            <person name="Cuomo C.A."/>
            <person name="Troemel E.R."/>
        </authorList>
    </citation>
    <scope>NUCLEOTIDE SEQUENCE [LARGE SCALE GENOMIC DNA]</scope>
    <source>
        <strain evidence="7 8">ERTm6</strain>
    </source>
</reference>
<dbReference type="Pfam" id="PF05190">
    <property type="entry name" value="MutS_IV"/>
    <property type="match status" value="1"/>
</dbReference>
<name>A0A086IZW2_NEMA1</name>
<dbReference type="AlphaFoldDB" id="A0A086IZW2"/>
<dbReference type="InterPro" id="IPR000432">
    <property type="entry name" value="DNA_mismatch_repair_MutS_C"/>
</dbReference>
<keyword evidence="4" id="KW-0238">DNA-binding</keyword>
<evidence type="ECO:0000256" key="2">
    <source>
        <dbReference type="ARBA" id="ARBA00022741"/>
    </source>
</evidence>
<keyword evidence="5" id="KW-0234">DNA repair</keyword>
<dbReference type="GO" id="GO:0140664">
    <property type="term" value="F:ATP-dependent DNA damage sensor activity"/>
    <property type="evidence" value="ECO:0007669"/>
    <property type="project" value="InterPro"/>
</dbReference>
<keyword evidence="3" id="KW-0067">ATP-binding</keyword>
<dbReference type="Pfam" id="PF00488">
    <property type="entry name" value="MutS_V"/>
    <property type="match status" value="1"/>
</dbReference>
<dbReference type="InterPro" id="IPR007861">
    <property type="entry name" value="DNA_mismatch_repair_MutS_clamp"/>
</dbReference>
<dbReference type="PIRSF" id="PIRSF005813">
    <property type="entry name" value="MSH2"/>
    <property type="match status" value="1"/>
</dbReference>
<dbReference type="Pfam" id="PF05192">
    <property type="entry name" value="MutS_III"/>
    <property type="match status" value="1"/>
</dbReference>
<dbReference type="GO" id="GO:0005524">
    <property type="term" value="F:ATP binding"/>
    <property type="evidence" value="ECO:0007669"/>
    <property type="project" value="UniProtKB-KW"/>
</dbReference>
<protein>
    <recommendedName>
        <fullName evidence="6">DNA mismatch repair proteins mutS family domain-containing protein</fullName>
    </recommendedName>
</protein>
<dbReference type="SUPFAM" id="SSF48334">
    <property type="entry name" value="DNA repair protein MutS, domain III"/>
    <property type="match status" value="1"/>
</dbReference>
<keyword evidence="8" id="KW-1185">Reference proteome</keyword>
<dbReference type="InterPro" id="IPR007696">
    <property type="entry name" value="DNA_mismatch_repair_MutS_core"/>
</dbReference>
<evidence type="ECO:0000313" key="8">
    <source>
        <dbReference type="Proteomes" id="UP000054524"/>
    </source>
</evidence>
<dbReference type="Proteomes" id="UP000054524">
    <property type="component" value="Unassembled WGS sequence"/>
</dbReference>
<dbReference type="InterPro" id="IPR011184">
    <property type="entry name" value="DNA_mismatch_repair_Msh2"/>
</dbReference>
<dbReference type="HOGENOM" id="CLU_002472_10_1_1"/>
<comment type="caution">
    <text evidence="7">The sequence shown here is derived from an EMBL/GenBank/DDBJ whole genome shotgun (WGS) entry which is preliminary data.</text>
</comment>
<dbReference type="EMBL" id="AKIJ01000005">
    <property type="protein sequence ID" value="KFG25430.1"/>
    <property type="molecule type" value="Genomic_DNA"/>
</dbReference>
<organism evidence="7 8">
    <name type="scientific">Nematocida ausubeli (strain ATCC PRA-371 / ERTm2)</name>
    <name type="common">Nematode killer fungus</name>
    <dbReference type="NCBI Taxonomy" id="1913371"/>
    <lineage>
        <taxon>Eukaryota</taxon>
        <taxon>Fungi</taxon>
        <taxon>Fungi incertae sedis</taxon>
        <taxon>Microsporidia</taxon>
        <taxon>Nematocida</taxon>
    </lineage>
</organism>
<evidence type="ECO:0000313" key="7">
    <source>
        <dbReference type="EMBL" id="KFG25430.1"/>
    </source>
</evidence>
<proteinExistence type="inferred from homology"/>
<dbReference type="GO" id="GO:0006298">
    <property type="term" value="P:mismatch repair"/>
    <property type="evidence" value="ECO:0007669"/>
    <property type="project" value="InterPro"/>
</dbReference>
<dbReference type="PANTHER" id="PTHR11361:SF34">
    <property type="entry name" value="DNA MISMATCH REPAIR PROTEIN MSH1, MITOCHONDRIAL"/>
    <property type="match status" value="1"/>
</dbReference>
<dbReference type="SMART" id="SM00534">
    <property type="entry name" value="MUTSac"/>
    <property type="match status" value="1"/>
</dbReference>
<evidence type="ECO:0000256" key="4">
    <source>
        <dbReference type="ARBA" id="ARBA00023125"/>
    </source>
</evidence>
<dbReference type="PANTHER" id="PTHR11361">
    <property type="entry name" value="DNA MISMATCH REPAIR PROTEIN MUTS FAMILY MEMBER"/>
    <property type="match status" value="1"/>
</dbReference>
<keyword evidence="5" id="KW-0227">DNA damage</keyword>
<gene>
    <name evidence="7" type="ORF">NESG_02204</name>
</gene>
<dbReference type="SMART" id="SM00533">
    <property type="entry name" value="MUTSd"/>
    <property type="match status" value="1"/>
</dbReference>
<dbReference type="InterPro" id="IPR027417">
    <property type="entry name" value="P-loop_NTPase"/>
</dbReference>
<dbReference type="RefSeq" id="XP_052903985.1">
    <property type="nucleotide sequence ID" value="XM_053049814.1"/>
</dbReference>
<evidence type="ECO:0000256" key="1">
    <source>
        <dbReference type="ARBA" id="ARBA00006271"/>
    </source>
</evidence>
<dbReference type="PROSITE" id="PS00486">
    <property type="entry name" value="DNA_MISMATCH_REPAIR_2"/>
    <property type="match status" value="1"/>
</dbReference>
<evidence type="ECO:0000256" key="3">
    <source>
        <dbReference type="ARBA" id="ARBA00022840"/>
    </source>
</evidence>
<dbReference type="InterPro" id="IPR045076">
    <property type="entry name" value="MutS"/>
</dbReference>
<accession>A0A086IZW2</accession>
<dbReference type="InterPro" id="IPR036187">
    <property type="entry name" value="DNA_mismatch_repair_MutS_sf"/>
</dbReference>
<keyword evidence="2" id="KW-0547">Nucleotide-binding</keyword>
<comment type="similarity">
    <text evidence="1">Belongs to the DNA mismatch repair MutS family.</text>
</comment>
<dbReference type="Gene3D" id="1.10.1420.10">
    <property type="match status" value="2"/>
</dbReference>